<evidence type="ECO:0000313" key="6">
    <source>
        <dbReference type="Proteomes" id="UP000324504"/>
    </source>
</evidence>
<reference evidence="4 5" key="1">
    <citation type="submission" date="2017-12" db="EMBL/GenBank/DDBJ databases">
        <title>Phylogenetic diversity of female urinary microbiome.</title>
        <authorList>
            <person name="Thomas-White K."/>
            <person name="Wolfe A.J."/>
        </authorList>
    </citation>
    <scope>NUCLEOTIDE SEQUENCE [LARGE SCALE GENOMIC DNA]</scope>
    <source>
        <strain evidence="4 5">UMB0085</strain>
    </source>
</reference>
<dbReference type="InterPro" id="IPR016772">
    <property type="entry name" value="UCP020408"/>
</dbReference>
<name>A0A2N5KVZ9_9LACO</name>
<feature type="coiled-coil region" evidence="2">
    <location>
        <begin position="15"/>
        <end position="42"/>
    </location>
</feature>
<evidence type="ECO:0000256" key="2">
    <source>
        <dbReference type="SAM" id="Coils"/>
    </source>
</evidence>
<organism evidence="4 5">
    <name type="scientific">Lactobacillus crispatus</name>
    <dbReference type="NCBI Taxonomy" id="47770"/>
    <lineage>
        <taxon>Bacteria</taxon>
        <taxon>Bacillati</taxon>
        <taxon>Bacillota</taxon>
        <taxon>Bacilli</taxon>
        <taxon>Lactobacillales</taxon>
        <taxon>Lactobacillaceae</taxon>
        <taxon>Lactobacillus</taxon>
    </lineage>
</organism>
<keyword evidence="2" id="KW-0175">Coiled coil</keyword>
<dbReference type="RefSeq" id="WP_057727059.1">
    <property type="nucleotide sequence ID" value="NZ_CP072197.1"/>
</dbReference>
<evidence type="ECO:0000313" key="3">
    <source>
        <dbReference type="EMBL" id="KAA8811591.1"/>
    </source>
</evidence>
<sequence length="461" mass="52461">MHPYTKYFTVSKIILNKTEADNKSLENSLSAIKAILNMAEDNTAEKSETKSVTQPKNKIANTQSIAQRNADLKQFKQLLIGLTALIETPGDEKAKKSLLDALHKLTFVPGVGKRYGNVLGKLDQAIQKSKTTKEAVNKKIFEEAMKPKEQPKRDYRKGRRYTVIRALSGCNLINDSGQIVYRIKESQIHSLNLKSGDIVEAIENRDNPNYEAEVLRVVGYRKLRMRDYDPIEEFRYAVVRGKANQLAITRNIKGEKLRIRGKDITIPVDSSYYQGENIHLEDGSIVDLAWYTGDVRIKKNPAEAVQIRWIYQVDPPKKSDLSYQKKNKSKKEETEELTKLDMNLHYQRVGIAIGDNQNEGILEGIVSRYNGIPIPIDAFEGKKKVMERQIKDLDIVILMTAYAAHDATWNIQEFASKYGVKFAVSSSKGYRSFERALYRAENGLPAYEGTQSIDYKEVKNK</sequence>
<dbReference type="EMBL" id="PKIW01000093">
    <property type="protein sequence ID" value="PLT10394.1"/>
    <property type="molecule type" value="Genomic_DNA"/>
</dbReference>
<dbReference type="Proteomes" id="UP000235119">
    <property type="component" value="Unassembled WGS sequence"/>
</dbReference>
<gene>
    <name evidence="4" type="ORF">CYJ79_10955</name>
    <name evidence="3" type="ORF">F1C09_09800</name>
</gene>
<evidence type="ECO:0000256" key="1">
    <source>
        <dbReference type="ARBA" id="ARBA00007189"/>
    </source>
</evidence>
<dbReference type="AlphaFoldDB" id="A0A2N5KVZ9"/>
<dbReference type="Proteomes" id="UP000324504">
    <property type="component" value="Unassembled WGS sequence"/>
</dbReference>
<evidence type="ECO:0000313" key="5">
    <source>
        <dbReference type="Proteomes" id="UP000235119"/>
    </source>
</evidence>
<comment type="caution">
    <text evidence="4">The sequence shown here is derived from an EMBL/GenBank/DDBJ whole genome shotgun (WGS) entry which is preliminary data.</text>
</comment>
<protein>
    <submittedName>
        <fullName evidence="4">DUF2325 domain-containing protein</fullName>
    </submittedName>
</protein>
<proteinExistence type="inferred from homology"/>
<dbReference type="Pfam" id="PF10087">
    <property type="entry name" value="DUF2325"/>
    <property type="match status" value="1"/>
</dbReference>
<reference evidence="3 6" key="2">
    <citation type="submission" date="2019-09" db="EMBL/GenBank/DDBJ databases">
        <title>Comparative analysis of L. crispatus genomes revealed niche specific adaptation to different host and body sites.</title>
        <authorList>
            <person name="Pan M."/>
            <person name="Hidalgo-Cantabrana C."/>
            <person name="Barrangou R."/>
        </authorList>
    </citation>
    <scope>NUCLEOTIDE SEQUENCE [LARGE SCALE GENOMIC DNA]</scope>
    <source>
        <strain evidence="3 6">NCK2488</strain>
    </source>
</reference>
<comment type="similarity">
    <text evidence="1">Belongs to the UPF0751 family.</text>
</comment>
<evidence type="ECO:0000313" key="4">
    <source>
        <dbReference type="EMBL" id="PLT10394.1"/>
    </source>
</evidence>
<accession>A0A2N5KVZ9</accession>
<dbReference type="EMBL" id="VUAV01000101">
    <property type="protein sequence ID" value="KAA8811591.1"/>
    <property type="molecule type" value="Genomic_DNA"/>
</dbReference>